<sequence>MEPEGSTTTGGYHDGSPITSLAPDHLFAILLLLPVDSILSFSVTCSRFRALTSSDALWEAICRREWGSASVEALNSYHLSSHLPWMRVFKQLSRLESVRCHRLSDPDAESSSLPGPRASHSLNFVSDCLVLFGGGCESGRHLDDTWLAYIGNDCHRMLNWRKMNSGTPSGRFGHTCNVVGDFLILFGGINDNGIRQNDTWAGRVERKGIHGYEFSWIPLDVGELAPPPRGAHASCCIDDKKMVIHGGIGLGGIRLFDTWVLELSENLKFGTWHEIVSHPSPPARSGHTLNSIGGMKVVLFGGRGVGYDVMNDIWLLSLFEGHGRWVQILYDLQNVTEGVSLPRVGHSANLILGGRLLIYGGEDTERHRKDDFWALDVSALKTIEVQLTTGNSIGLAAKMWKRLKANGCTPNSRSFHRACTDRSGRCLYILGGMVDGVVQAAESSGLRFDGDLFLVELVI</sequence>
<dbReference type="Pfam" id="PF12937">
    <property type="entry name" value="F-box-like"/>
    <property type="match status" value="1"/>
</dbReference>
<dbReference type="PANTHER" id="PTHR46175">
    <property type="entry name" value="BACTERIOOPSIN TRANSCRIPTIONAL ACTIVATOR"/>
    <property type="match status" value="1"/>
</dbReference>
<protein>
    <submittedName>
        <fullName evidence="4 5">F-box/kelch-repeat protein At1g51550</fullName>
    </submittedName>
</protein>
<evidence type="ECO:0000256" key="1">
    <source>
        <dbReference type="ARBA" id="ARBA00022441"/>
    </source>
</evidence>
<dbReference type="InterPro" id="IPR015915">
    <property type="entry name" value="Kelch-typ_b-propeller"/>
</dbReference>
<keyword evidence="1" id="KW-0880">Kelch repeat</keyword>
<dbReference type="SUPFAM" id="SSF81383">
    <property type="entry name" value="F-box domain"/>
    <property type="match status" value="1"/>
</dbReference>
<dbReference type="PROSITE" id="PS50181">
    <property type="entry name" value="FBOX"/>
    <property type="match status" value="1"/>
</dbReference>
<evidence type="ECO:0000313" key="5">
    <source>
        <dbReference type="RefSeq" id="XP_022992253.1"/>
    </source>
</evidence>
<evidence type="ECO:0000259" key="2">
    <source>
        <dbReference type="PROSITE" id="PS50181"/>
    </source>
</evidence>
<feature type="domain" description="F-box" evidence="2">
    <location>
        <begin position="15"/>
        <end position="61"/>
    </location>
</feature>
<name>A0A6J1JP99_CUCMA</name>
<accession>A0A6J1JP99</accession>
<dbReference type="Gene3D" id="2.120.10.80">
    <property type="entry name" value="Kelch-type beta propeller"/>
    <property type="match status" value="3"/>
</dbReference>
<gene>
    <name evidence="4 5" type="primary">LOC111488627</name>
</gene>
<organism evidence="3 4">
    <name type="scientific">Cucurbita maxima</name>
    <name type="common">Pumpkin</name>
    <name type="synonym">Winter squash</name>
    <dbReference type="NCBI Taxonomy" id="3661"/>
    <lineage>
        <taxon>Eukaryota</taxon>
        <taxon>Viridiplantae</taxon>
        <taxon>Streptophyta</taxon>
        <taxon>Embryophyta</taxon>
        <taxon>Tracheophyta</taxon>
        <taxon>Spermatophyta</taxon>
        <taxon>Magnoliopsida</taxon>
        <taxon>eudicotyledons</taxon>
        <taxon>Gunneridae</taxon>
        <taxon>Pentapetalae</taxon>
        <taxon>rosids</taxon>
        <taxon>fabids</taxon>
        <taxon>Cucurbitales</taxon>
        <taxon>Cucurbitaceae</taxon>
        <taxon>Cucurbiteae</taxon>
        <taxon>Cucurbita</taxon>
    </lineage>
</organism>
<dbReference type="RefSeq" id="XP_022992253.1">
    <property type="nucleotide sequence ID" value="XM_023136485.1"/>
</dbReference>
<dbReference type="Proteomes" id="UP000504608">
    <property type="component" value="Unplaced"/>
</dbReference>
<dbReference type="PANTHER" id="PTHR46175:SF4">
    <property type="entry name" value="BACTERIOOPSIN TRANSCRIPTIONAL ACTIVATOR"/>
    <property type="match status" value="1"/>
</dbReference>
<dbReference type="InterPro" id="IPR036047">
    <property type="entry name" value="F-box-like_dom_sf"/>
</dbReference>
<proteinExistence type="predicted"/>
<dbReference type="KEGG" id="cmax:111488627"/>
<dbReference type="Gene3D" id="1.20.1280.50">
    <property type="match status" value="1"/>
</dbReference>
<dbReference type="Pfam" id="PF24681">
    <property type="entry name" value="Kelch_KLHDC2_KLHL20_DRC7"/>
    <property type="match status" value="1"/>
</dbReference>
<keyword evidence="3" id="KW-1185">Reference proteome</keyword>
<dbReference type="OrthoDB" id="10251809at2759"/>
<dbReference type="AlphaFoldDB" id="A0A6J1JP99"/>
<evidence type="ECO:0000313" key="3">
    <source>
        <dbReference type="Proteomes" id="UP000504608"/>
    </source>
</evidence>
<dbReference type="GeneID" id="111488627"/>
<dbReference type="InterPro" id="IPR001810">
    <property type="entry name" value="F-box_dom"/>
</dbReference>
<dbReference type="SUPFAM" id="SSF117281">
    <property type="entry name" value="Kelch motif"/>
    <property type="match status" value="1"/>
</dbReference>
<evidence type="ECO:0000313" key="4">
    <source>
        <dbReference type="RefSeq" id="XP_022992252.1"/>
    </source>
</evidence>
<dbReference type="FunFam" id="2.120.10.80:FF:000233">
    <property type="entry name" value="Uncharacterized protein"/>
    <property type="match status" value="1"/>
</dbReference>
<dbReference type="RefSeq" id="XP_022992252.1">
    <property type="nucleotide sequence ID" value="XM_023136484.1"/>
</dbReference>
<reference evidence="4 5" key="1">
    <citation type="submission" date="2025-04" db="UniProtKB">
        <authorList>
            <consortium name="RefSeq"/>
        </authorList>
    </citation>
    <scope>IDENTIFICATION</scope>
    <source>
        <tissue evidence="4 5">Young leaves</tissue>
    </source>
</reference>